<keyword evidence="2" id="KW-1185">Reference proteome</keyword>
<dbReference type="EMBL" id="MF063068">
    <property type="protein sequence ID" value="ARV77418.1"/>
    <property type="molecule type" value="Genomic_DNA"/>
</dbReference>
<sequence length="106" mass="12287">MDVKIEVPDPIQRERQFLLMQIWDVRNDVLDLVGPNFEDNQATFVVEAIDKTIDGVLGILDGVDHQPKDYVLLPRHFFKADERLPNMNGNLAETFEKMFLTINEDD</sequence>
<protein>
    <submittedName>
        <fullName evidence="1">Uncharacterized protein</fullName>
    </submittedName>
</protein>
<name>A0A1Y0T1J9_9CAUD</name>
<evidence type="ECO:0000313" key="2">
    <source>
        <dbReference type="Proteomes" id="UP000224829"/>
    </source>
</evidence>
<gene>
    <name evidence="1" type="ORF">NOXIFER_253</name>
</gene>
<accession>A0A1Y0T1J9</accession>
<evidence type="ECO:0000313" key="1">
    <source>
        <dbReference type="EMBL" id="ARV77418.1"/>
    </source>
</evidence>
<organism evidence="1 2">
    <name type="scientific">Pseudomonas phage Noxifer</name>
    <dbReference type="NCBI Taxonomy" id="2006684"/>
    <lineage>
        <taxon>Viruses</taxon>
        <taxon>Duplodnaviria</taxon>
        <taxon>Heunggongvirae</taxon>
        <taxon>Uroviricota</taxon>
        <taxon>Caudoviricetes</taxon>
        <taxon>Chimalliviridae</taxon>
        <taxon>Noxifervirus</taxon>
        <taxon>Noxifervirus noxifer</taxon>
    </lineage>
</organism>
<reference evidence="1 2" key="1">
    <citation type="submission" date="2017-05" db="EMBL/GenBank/DDBJ databases">
        <authorList>
            <person name="Song R."/>
            <person name="Chenine A.L."/>
            <person name="Ruprecht R.M."/>
        </authorList>
    </citation>
    <scope>NUCLEOTIDE SEQUENCE [LARGE SCALE GENOMIC DNA]</scope>
</reference>
<proteinExistence type="predicted"/>
<dbReference type="Proteomes" id="UP000224829">
    <property type="component" value="Segment"/>
</dbReference>